<organism evidence="1 2">
    <name type="scientific">Vigna unguiculata</name>
    <name type="common">Cowpea</name>
    <dbReference type="NCBI Taxonomy" id="3917"/>
    <lineage>
        <taxon>Eukaryota</taxon>
        <taxon>Viridiplantae</taxon>
        <taxon>Streptophyta</taxon>
        <taxon>Embryophyta</taxon>
        <taxon>Tracheophyta</taxon>
        <taxon>Spermatophyta</taxon>
        <taxon>Magnoliopsida</taxon>
        <taxon>eudicotyledons</taxon>
        <taxon>Gunneridae</taxon>
        <taxon>Pentapetalae</taxon>
        <taxon>rosids</taxon>
        <taxon>fabids</taxon>
        <taxon>Fabales</taxon>
        <taxon>Fabaceae</taxon>
        <taxon>Papilionoideae</taxon>
        <taxon>50 kb inversion clade</taxon>
        <taxon>NPAAA clade</taxon>
        <taxon>indigoferoid/millettioid clade</taxon>
        <taxon>Phaseoleae</taxon>
        <taxon>Vigna</taxon>
    </lineage>
</organism>
<sequence>MEVVFASSFLDGGTGFWNLRATVEMLCYKSRSLPRLRCPACFIAASKLQNPLCPLRYFMFKIVMANSSIAIYQDNYNRKSYVWDNG</sequence>
<protein>
    <submittedName>
        <fullName evidence="1">Uncharacterized protein</fullName>
    </submittedName>
</protein>
<dbReference type="EMBL" id="CP039346">
    <property type="protein sequence ID" value="QCD84637.1"/>
    <property type="molecule type" value="Genomic_DNA"/>
</dbReference>
<proteinExistence type="predicted"/>
<reference evidence="1 2" key="1">
    <citation type="submission" date="2019-04" db="EMBL/GenBank/DDBJ databases">
        <title>An improved genome assembly and genetic linkage map for asparagus bean, Vigna unguiculata ssp. sesquipedialis.</title>
        <authorList>
            <person name="Xia Q."/>
            <person name="Zhang R."/>
            <person name="Dong Y."/>
        </authorList>
    </citation>
    <scope>NUCLEOTIDE SEQUENCE [LARGE SCALE GENOMIC DNA]</scope>
    <source>
        <tissue evidence="1">Leaf</tissue>
    </source>
</reference>
<accession>A0A4D6L7Y1</accession>
<evidence type="ECO:0000313" key="2">
    <source>
        <dbReference type="Proteomes" id="UP000501690"/>
    </source>
</evidence>
<dbReference type="Proteomes" id="UP000501690">
    <property type="component" value="Linkage Group LG2"/>
</dbReference>
<gene>
    <name evidence="1" type="ORF">DEO72_LG2g4992</name>
</gene>
<evidence type="ECO:0000313" key="1">
    <source>
        <dbReference type="EMBL" id="QCD84637.1"/>
    </source>
</evidence>
<dbReference type="AlphaFoldDB" id="A0A4D6L7Y1"/>
<name>A0A4D6L7Y1_VIGUN</name>
<keyword evidence="2" id="KW-1185">Reference proteome</keyword>